<evidence type="ECO:0000313" key="3">
    <source>
        <dbReference type="Proteomes" id="UP001168552"/>
    </source>
</evidence>
<feature type="transmembrane region" description="Helical" evidence="1">
    <location>
        <begin position="123"/>
        <end position="142"/>
    </location>
</feature>
<feature type="transmembrane region" description="Helical" evidence="1">
    <location>
        <begin position="64"/>
        <end position="83"/>
    </location>
</feature>
<gene>
    <name evidence="2" type="ORF">QWY31_12175</name>
</gene>
<keyword evidence="1" id="KW-0812">Transmembrane</keyword>
<proteinExistence type="predicted"/>
<dbReference type="Proteomes" id="UP001168552">
    <property type="component" value="Unassembled WGS sequence"/>
</dbReference>
<name>A0ABT8F753_9BACT</name>
<keyword evidence="1" id="KW-1133">Transmembrane helix</keyword>
<feature type="transmembrane region" description="Helical" evidence="1">
    <location>
        <begin position="14"/>
        <end position="34"/>
    </location>
</feature>
<accession>A0ABT8F753</accession>
<comment type="caution">
    <text evidence="2">The sequence shown here is derived from an EMBL/GenBank/DDBJ whole genome shotgun (WGS) entry which is preliminary data.</text>
</comment>
<keyword evidence="1" id="KW-0472">Membrane</keyword>
<sequence length="156" mass="18567">MTTIPLLPYRFKRWGWILVLPVLVAGILMNVWVIEPEWLSFSLESFDWRLFSDDFVGQARSENVFNELVVTVLLVAFFFLVFSKEKVEDEFIAQLRMESLLWAFFTHLLLLMIANWVFYGGTFLTVLMYNMFTPMVIYLARFRYVLFQTQKSTTDE</sequence>
<evidence type="ECO:0000256" key="1">
    <source>
        <dbReference type="SAM" id="Phobius"/>
    </source>
</evidence>
<organism evidence="2 3">
    <name type="scientific">Shiella aurantiaca</name>
    <dbReference type="NCBI Taxonomy" id="3058365"/>
    <lineage>
        <taxon>Bacteria</taxon>
        <taxon>Pseudomonadati</taxon>
        <taxon>Bacteroidota</taxon>
        <taxon>Cytophagia</taxon>
        <taxon>Cytophagales</taxon>
        <taxon>Shiellaceae</taxon>
        <taxon>Shiella</taxon>
    </lineage>
</organism>
<evidence type="ECO:0000313" key="2">
    <source>
        <dbReference type="EMBL" id="MDN4166262.1"/>
    </source>
</evidence>
<dbReference type="EMBL" id="JAUHJS010000006">
    <property type="protein sequence ID" value="MDN4166262.1"/>
    <property type="molecule type" value="Genomic_DNA"/>
</dbReference>
<feature type="transmembrane region" description="Helical" evidence="1">
    <location>
        <begin position="95"/>
        <end position="117"/>
    </location>
</feature>
<keyword evidence="3" id="KW-1185">Reference proteome</keyword>
<dbReference type="RefSeq" id="WP_320004799.1">
    <property type="nucleotide sequence ID" value="NZ_JAUHJS010000006.1"/>
</dbReference>
<reference evidence="2" key="1">
    <citation type="submission" date="2023-06" db="EMBL/GenBank/DDBJ databases">
        <title>Cytophagales bacterium Strain LB-30, isolated from soil.</title>
        <authorList>
            <person name="Liu B."/>
        </authorList>
    </citation>
    <scope>NUCLEOTIDE SEQUENCE</scope>
    <source>
        <strain evidence="2">LB-30</strain>
    </source>
</reference>
<protein>
    <submittedName>
        <fullName evidence="2">Uncharacterized protein</fullName>
    </submittedName>
</protein>